<reference evidence="2 3" key="1">
    <citation type="journal article" date="2015" name="Proc. Natl. Acad. Sci. U.S.A.">
        <title>The resurrection genome of Boea hygrometrica: A blueprint for survival of dehydration.</title>
        <authorList>
            <person name="Xiao L."/>
            <person name="Yang G."/>
            <person name="Zhang L."/>
            <person name="Yang X."/>
            <person name="Zhao S."/>
            <person name="Ji Z."/>
            <person name="Zhou Q."/>
            <person name="Hu M."/>
            <person name="Wang Y."/>
            <person name="Chen M."/>
            <person name="Xu Y."/>
            <person name="Jin H."/>
            <person name="Xiao X."/>
            <person name="Hu G."/>
            <person name="Bao F."/>
            <person name="Hu Y."/>
            <person name="Wan P."/>
            <person name="Li L."/>
            <person name="Deng X."/>
            <person name="Kuang T."/>
            <person name="Xiang C."/>
            <person name="Zhu J.K."/>
            <person name="Oliver M.J."/>
            <person name="He Y."/>
        </authorList>
    </citation>
    <scope>NUCLEOTIDE SEQUENCE [LARGE SCALE GENOMIC DNA]</scope>
    <source>
        <strain evidence="3">cv. XS01</strain>
    </source>
</reference>
<dbReference type="Proteomes" id="UP000250235">
    <property type="component" value="Unassembled WGS sequence"/>
</dbReference>
<feature type="region of interest" description="Disordered" evidence="1">
    <location>
        <begin position="706"/>
        <end position="758"/>
    </location>
</feature>
<gene>
    <name evidence="2" type="ORF">F511_34594</name>
</gene>
<accession>A0A2Z7D8X5</accession>
<evidence type="ECO:0000313" key="3">
    <source>
        <dbReference type="Proteomes" id="UP000250235"/>
    </source>
</evidence>
<organism evidence="2 3">
    <name type="scientific">Dorcoceras hygrometricum</name>
    <dbReference type="NCBI Taxonomy" id="472368"/>
    <lineage>
        <taxon>Eukaryota</taxon>
        <taxon>Viridiplantae</taxon>
        <taxon>Streptophyta</taxon>
        <taxon>Embryophyta</taxon>
        <taxon>Tracheophyta</taxon>
        <taxon>Spermatophyta</taxon>
        <taxon>Magnoliopsida</taxon>
        <taxon>eudicotyledons</taxon>
        <taxon>Gunneridae</taxon>
        <taxon>Pentapetalae</taxon>
        <taxon>asterids</taxon>
        <taxon>lamiids</taxon>
        <taxon>Lamiales</taxon>
        <taxon>Gesneriaceae</taxon>
        <taxon>Didymocarpoideae</taxon>
        <taxon>Trichosporeae</taxon>
        <taxon>Loxocarpinae</taxon>
        <taxon>Dorcoceras</taxon>
    </lineage>
</organism>
<protein>
    <submittedName>
        <fullName evidence="2">Uncharacterized protein</fullName>
    </submittedName>
</protein>
<feature type="compositionally biased region" description="Basic and acidic residues" evidence="1">
    <location>
        <begin position="303"/>
        <end position="333"/>
    </location>
</feature>
<evidence type="ECO:0000256" key="1">
    <source>
        <dbReference type="SAM" id="MobiDB-lite"/>
    </source>
</evidence>
<sequence length="758" mass="84165">MYENVVVEFFANAKVIAGTVETVVEMRDRLSGYDVPFRTPSKKKEIKIEFRLLHDVVAKELCAKAWSFDIVTSEKFNFMVAIISGLKMNWAQVLFQVLVAMVNNPNRQSQGFAIQLSVLLEGLVKADLRESVKLHPQKVLTNKSVQRISTKIWMLNKLVNPVSRQRIPQVEQKRRQAQTWIRARCVSKRKEVVPSVNNLESSDSESKVSLPLKTILKKQRTKRTNSAQGTAGDKTGFNPDPIPGIPAGGVEGSTANIPDANVDMGTTPAVEEQGENISSIGNQEELEKQVGDDSNIPEQDEQMECRKEASSTGGQEERMEGENQTEKEKHDENISTTAQGGHEESVPEYKERGDDGEHMEQEERCNQTEVEAVTKKGAIVVRSGPEQSTQLSLKFTGTVLKSAWEDVSTRMATFDEWVHCRTTEIARQCRDLRALAGLPIVAPEASIAGDGANIDIPQITFSEARKILSTRANPARPQIFAFEFSTQAEQEKAVEKQAAQQDEQIEEILRNVENIEETATEKEHLGSVAGQQTKEQPTPEEWDQHQHSSNPSGSSFGSSGHFSSTGPSITLSYILHLGPNPSNFQIIVHTANREENNRPKHEDTEGSSQYSPQQVQSMDSRIGCLDSKVEQLLNVHTFLKHDFNTYKRAFYENMDTMAGNVTYSQKSLETSFVRHLTEHRLQLSSDLDFVKLQLAELVNHLKEIDDAKKGEGGQSSGFGGPRGPSSGQEEHQAVGQALKGVKEQAAAKRGNGFDQGQT</sequence>
<keyword evidence="3" id="KW-1185">Reference proteome</keyword>
<feature type="compositionally biased region" description="Low complexity" evidence="1">
    <location>
        <begin position="547"/>
        <end position="563"/>
    </location>
</feature>
<proteinExistence type="predicted"/>
<feature type="region of interest" description="Disordered" evidence="1">
    <location>
        <begin position="520"/>
        <end position="563"/>
    </location>
</feature>
<evidence type="ECO:0000313" key="2">
    <source>
        <dbReference type="EMBL" id="KZV55019.1"/>
    </source>
</evidence>
<name>A0A2Z7D8X5_9LAMI</name>
<feature type="region of interest" description="Disordered" evidence="1">
    <location>
        <begin position="217"/>
        <end position="240"/>
    </location>
</feature>
<feature type="compositionally biased region" description="Basic and acidic residues" evidence="1">
    <location>
        <begin position="341"/>
        <end position="366"/>
    </location>
</feature>
<dbReference type="AlphaFoldDB" id="A0A2Z7D8X5"/>
<feature type="region of interest" description="Disordered" evidence="1">
    <location>
        <begin position="272"/>
        <end position="366"/>
    </location>
</feature>
<feature type="compositionally biased region" description="Gly residues" evidence="1">
    <location>
        <begin position="712"/>
        <end position="722"/>
    </location>
</feature>
<dbReference type="EMBL" id="KQ989032">
    <property type="protein sequence ID" value="KZV55019.1"/>
    <property type="molecule type" value="Genomic_DNA"/>
</dbReference>
<dbReference type="OrthoDB" id="342281at2759"/>